<dbReference type="HAMAP" id="MF_00188">
    <property type="entry name" value="Pept_M48_protease_HtpX"/>
    <property type="match status" value="1"/>
</dbReference>
<evidence type="ECO:0000256" key="2">
    <source>
        <dbReference type="ARBA" id="ARBA00022475"/>
    </source>
</evidence>
<dbReference type="InterPro" id="IPR022919">
    <property type="entry name" value="Pept_M48_protease_HtpX"/>
</dbReference>
<feature type="active site" evidence="11">
    <location>
        <position position="145"/>
    </location>
</feature>
<keyword evidence="5 11" id="KW-0479">Metal-binding</keyword>
<comment type="subcellular location">
    <subcellularLocation>
        <location evidence="11">Cell membrane</location>
        <topology evidence="11">Multi-pass membrane protein</topology>
    </subcellularLocation>
</comment>
<dbReference type="Pfam" id="PF01435">
    <property type="entry name" value="Peptidase_M48"/>
    <property type="match status" value="1"/>
</dbReference>
<evidence type="ECO:0000256" key="6">
    <source>
        <dbReference type="ARBA" id="ARBA00022801"/>
    </source>
</evidence>
<dbReference type="PANTHER" id="PTHR43221">
    <property type="entry name" value="PROTEASE HTPX"/>
    <property type="match status" value="1"/>
</dbReference>
<feature type="transmembrane region" description="Helical" evidence="11">
    <location>
        <begin position="41"/>
        <end position="65"/>
    </location>
</feature>
<evidence type="ECO:0000256" key="9">
    <source>
        <dbReference type="ARBA" id="ARBA00023049"/>
    </source>
</evidence>
<comment type="cofactor">
    <cofactor evidence="11">
        <name>Zn(2+)</name>
        <dbReference type="ChEBI" id="CHEBI:29105"/>
    </cofactor>
    <text evidence="11">Binds 1 zinc ion per subunit.</text>
</comment>
<reference evidence="13 14" key="1">
    <citation type="submission" date="2017-04" db="EMBL/GenBank/DDBJ databases">
        <authorList>
            <person name="Varghese N."/>
            <person name="Submissions S."/>
        </authorList>
    </citation>
    <scope>NUCLEOTIDE SEQUENCE [LARGE SCALE GENOMIC DNA]</scope>
    <source>
        <strain evidence="13 14">DSM 9789</strain>
    </source>
</reference>
<evidence type="ECO:0000256" key="10">
    <source>
        <dbReference type="ARBA" id="ARBA00023136"/>
    </source>
</evidence>
<keyword evidence="9 11" id="KW-0482">Metalloprotease</keyword>
<dbReference type="InterPro" id="IPR001915">
    <property type="entry name" value="Peptidase_M48"/>
</dbReference>
<name>A0A8G2FY27_PICTO</name>
<dbReference type="EC" id="3.4.24.-" evidence="11"/>
<evidence type="ECO:0000256" key="8">
    <source>
        <dbReference type="ARBA" id="ARBA00022989"/>
    </source>
</evidence>
<organism evidence="13 14">
    <name type="scientific">Picrophilus torridus (strain ATCC 700027 / DSM 9790 / JCM 10055 / NBRC 100828 / KAW 2/3)</name>
    <dbReference type="NCBI Taxonomy" id="1122961"/>
    <lineage>
        <taxon>Archaea</taxon>
        <taxon>Methanobacteriati</taxon>
        <taxon>Thermoplasmatota</taxon>
        <taxon>Thermoplasmata</taxon>
        <taxon>Thermoplasmatales</taxon>
        <taxon>Picrophilaceae</taxon>
        <taxon>Picrophilus</taxon>
    </lineage>
</organism>
<dbReference type="CDD" id="cd07338">
    <property type="entry name" value="M48B_HtpX_like"/>
    <property type="match status" value="1"/>
</dbReference>
<evidence type="ECO:0000313" key="14">
    <source>
        <dbReference type="Proteomes" id="UP000192315"/>
    </source>
</evidence>
<evidence type="ECO:0000256" key="3">
    <source>
        <dbReference type="ARBA" id="ARBA00022670"/>
    </source>
</evidence>
<evidence type="ECO:0000256" key="1">
    <source>
        <dbReference type="ARBA" id="ARBA00009779"/>
    </source>
</evidence>
<sequence>MDLYSIKLKVITILAGIGIALLFSLIAYGLLYYFYGLSGISIIYFLLIFVLFIDIIQWLVSPYIIGMTYRLQKVSPMSQYGYLIDIVHDAAEKNNIKEPEVYIAMRGSPNAFAYSSPLAGKRIAFTKSILDILNRDELEAVAGHELGHLKHHDVELLLAIGLIPTLIFYLGYSMIFSGFGRRNGGSFFLVAILLFILSSVFNIMILGVNRIRESYADVNSAMTIPNGAENLQNALAKIYSYSMPSKQTSNSTVNMLMFSDHIENDLGRDYRKLVEKWKNMKPPVSIFSDHPHPAKRIQILERYKNSF</sequence>
<dbReference type="Gene3D" id="3.30.2010.10">
    <property type="entry name" value="Metalloproteases ('zincins'), catalytic domain"/>
    <property type="match status" value="1"/>
</dbReference>
<dbReference type="AlphaFoldDB" id="A0A8G2FY27"/>
<dbReference type="PANTHER" id="PTHR43221:SF2">
    <property type="entry name" value="PROTEASE HTPX HOMOLOG"/>
    <property type="match status" value="1"/>
</dbReference>
<evidence type="ECO:0000256" key="4">
    <source>
        <dbReference type="ARBA" id="ARBA00022692"/>
    </source>
</evidence>
<keyword evidence="13" id="KW-0346">Stress response</keyword>
<dbReference type="GO" id="GO:0006508">
    <property type="term" value="P:proteolysis"/>
    <property type="evidence" value="ECO:0007669"/>
    <property type="project" value="UniProtKB-KW"/>
</dbReference>
<protein>
    <recommendedName>
        <fullName evidence="11">Protease HtpX homolog</fullName>
        <ecNumber evidence="11">3.4.24.-</ecNumber>
    </recommendedName>
</protein>
<evidence type="ECO:0000259" key="12">
    <source>
        <dbReference type="Pfam" id="PF01435"/>
    </source>
</evidence>
<keyword evidence="8 11" id="KW-1133">Transmembrane helix</keyword>
<evidence type="ECO:0000313" key="13">
    <source>
        <dbReference type="EMBL" id="SMD31533.1"/>
    </source>
</evidence>
<evidence type="ECO:0000256" key="7">
    <source>
        <dbReference type="ARBA" id="ARBA00022833"/>
    </source>
</evidence>
<feature type="transmembrane region" description="Helical" evidence="11">
    <location>
        <begin position="12"/>
        <end position="35"/>
    </location>
</feature>
<accession>A0A8G2FY27</accession>
<dbReference type="GO" id="GO:0005886">
    <property type="term" value="C:plasma membrane"/>
    <property type="evidence" value="ECO:0007669"/>
    <property type="project" value="UniProtKB-SubCell"/>
</dbReference>
<keyword evidence="14" id="KW-1185">Reference proteome</keyword>
<dbReference type="NCBIfam" id="NF002322">
    <property type="entry name" value="PRK01265.1"/>
    <property type="match status" value="1"/>
</dbReference>
<dbReference type="GO" id="GO:0008270">
    <property type="term" value="F:zinc ion binding"/>
    <property type="evidence" value="ECO:0007669"/>
    <property type="project" value="UniProtKB-UniRule"/>
</dbReference>
<feature type="binding site" evidence="11">
    <location>
        <position position="213"/>
    </location>
    <ligand>
        <name>Zn(2+)</name>
        <dbReference type="ChEBI" id="CHEBI:29105"/>
        <note>catalytic</note>
    </ligand>
</feature>
<feature type="binding site" evidence="11">
    <location>
        <position position="148"/>
    </location>
    <ligand>
        <name>Zn(2+)</name>
        <dbReference type="ChEBI" id="CHEBI:29105"/>
        <note>catalytic</note>
    </ligand>
</feature>
<comment type="caution">
    <text evidence="13">The sequence shown here is derived from an EMBL/GenBank/DDBJ whole genome shotgun (WGS) entry which is preliminary data.</text>
</comment>
<evidence type="ECO:0000256" key="11">
    <source>
        <dbReference type="HAMAP-Rule" id="MF_00188"/>
    </source>
</evidence>
<keyword evidence="7 11" id="KW-0862">Zinc</keyword>
<keyword evidence="6 11" id="KW-0378">Hydrolase</keyword>
<dbReference type="Proteomes" id="UP000192315">
    <property type="component" value="Unassembled WGS sequence"/>
</dbReference>
<dbReference type="RefSeq" id="WP_084273229.1">
    <property type="nucleotide sequence ID" value="NZ_FWYE01000004.1"/>
</dbReference>
<evidence type="ECO:0000256" key="5">
    <source>
        <dbReference type="ARBA" id="ARBA00022723"/>
    </source>
</evidence>
<feature type="domain" description="Peptidase M48" evidence="12">
    <location>
        <begin position="81"/>
        <end position="302"/>
    </location>
</feature>
<keyword evidence="10 11" id="KW-0472">Membrane</keyword>
<feature type="transmembrane region" description="Helical" evidence="11">
    <location>
        <begin position="156"/>
        <end position="175"/>
    </location>
</feature>
<keyword evidence="2 11" id="KW-1003">Cell membrane</keyword>
<dbReference type="EMBL" id="FWYE01000004">
    <property type="protein sequence ID" value="SMD31533.1"/>
    <property type="molecule type" value="Genomic_DNA"/>
</dbReference>
<gene>
    <name evidence="11" type="primary">htpX</name>
    <name evidence="13" type="ORF">SAMN02745355_1481</name>
</gene>
<proteinExistence type="inferred from homology"/>
<comment type="similarity">
    <text evidence="1 11">Belongs to the peptidase M48B family.</text>
</comment>
<dbReference type="GO" id="GO:0004222">
    <property type="term" value="F:metalloendopeptidase activity"/>
    <property type="evidence" value="ECO:0007669"/>
    <property type="project" value="UniProtKB-UniRule"/>
</dbReference>
<feature type="transmembrane region" description="Helical" evidence="11">
    <location>
        <begin position="187"/>
        <end position="208"/>
    </location>
</feature>
<dbReference type="InterPro" id="IPR050083">
    <property type="entry name" value="HtpX_protease"/>
</dbReference>
<feature type="binding site" evidence="11">
    <location>
        <position position="144"/>
    </location>
    <ligand>
        <name>Zn(2+)</name>
        <dbReference type="ChEBI" id="CHEBI:29105"/>
        <note>catalytic</note>
    </ligand>
</feature>
<keyword evidence="3 11" id="KW-0645">Protease</keyword>
<keyword evidence="4 11" id="KW-0812">Transmembrane</keyword>